<dbReference type="Proteomes" id="UP000093432">
    <property type="component" value="Unassembled WGS sequence"/>
</dbReference>
<dbReference type="EMBL" id="MAYG01000012">
    <property type="protein sequence ID" value="OCA71355.1"/>
    <property type="molecule type" value="Genomic_DNA"/>
</dbReference>
<dbReference type="STRING" id="651561.BBI00_16675"/>
<organism evidence="1 2">
    <name type="scientific">Chryseobacterium arthrosphaerae</name>
    <dbReference type="NCBI Taxonomy" id="651561"/>
    <lineage>
        <taxon>Bacteria</taxon>
        <taxon>Pseudomonadati</taxon>
        <taxon>Bacteroidota</taxon>
        <taxon>Flavobacteriia</taxon>
        <taxon>Flavobacteriales</taxon>
        <taxon>Weeksellaceae</taxon>
        <taxon>Chryseobacterium group</taxon>
        <taxon>Chryseobacterium</taxon>
    </lineage>
</organism>
<evidence type="ECO:0000313" key="2">
    <source>
        <dbReference type="Proteomes" id="UP000093432"/>
    </source>
</evidence>
<evidence type="ECO:0000313" key="1">
    <source>
        <dbReference type="EMBL" id="OCA71355.1"/>
    </source>
</evidence>
<proteinExistence type="predicted"/>
<gene>
    <name evidence="1" type="ORF">BBI00_16675</name>
</gene>
<dbReference type="AlphaFoldDB" id="A0A1B8ZID0"/>
<comment type="caution">
    <text evidence="1">The sequence shown here is derived from an EMBL/GenBank/DDBJ whole genome shotgun (WGS) entry which is preliminary data.</text>
</comment>
<name>A0A1B8ZID0_9FLAO</name>
<accession>A0A1B8ZID0</accession>
<sequence>MKFKIGQKVREIASGYECIIVATKEEPQKKTLDPYNRSEVYPESGKDYLVLKKVAENDYLGEMHVYETQLEEIKN</sequence>
<dbReference type="RefSeq" id="WP_065400008.1">
    <property type="nucleotide sequence ID" value="NZ_MAYG01000012.1"/>
</dbReference>
<protein>
    <submittedName>
        <fullName evidence="1">Uncharacterized protein</fullName>
    </submittedName>
</protein>
<reference evidence="2" key="1">
    <citation type="submission" date="2016-07" db="EMBL/GenBank/DDBJ databases">
        <authorList>
            <person name="Florea S."/>
            <person name="Webb J.S."/>
            <person name="Jaromczyk J."/>
            <person name="Schardl C.L."/>
        </authorList>
    </citation>
    <scope>NUCLEOTIDE SEQUENCE [LARGE SCALE GENOMIC DNA]</scope>
    <source>
        <strain evidence="2">CC-VM-7</strain>
    </source>
</reference>
<dbReference type="OrthoDB" id="1450555at2"/>